<feature type="region of interest" description="Disordered" evidence="4">
    <location>
        <begin position="686"/>
        <end position="716"/>
    </location>
</feature>
<dbReference type="InterPro" id="IPR003959">
    <property type="entry name" value="ATPase_AAA_core"/>
</dbReference>
<protein>
    <recommendedName>
        <fullName evidence="5">AAA+ ATPase domain-containing protein</fullName>
    </recommendedName>
</protein>
<feature type="region of interest" description="Disordered" evidence="4">
    <location>
        <begin position="90"/>
        <end position="157"/>
    </location>
</feature>
<dbReference type="AlphaFoldDB" id="A0AAV8YHN4"/>
<evidence type="ECO:0000259" key="5">
    <source>
        <dbReference type="SMART" id="SM00382"/>
    </source>
</evidence>
<name>A0AAV8YHN4_9CUCU</name>
<evidence type="ECO:0000256" key="1">
    <source>
        <dbReference type="ARBA" id="ARBA00006255"/>
    </source>
</evidence>
<dbReference type="GO" id="GO:0022008">
    <property type="term" value="P:neurogenesis"/>
    <property type="evidence" value="ECO:0007669"/>
    <property type="project" value="InterPro"/>
</dbReference>
<comment type="similarity">
    <text evidence="1">Belongs to the Nav/unc-53 family.</text>
</comment>
<dbReference type="Gene3D" id="3.40.50.300">
    <property type="entry name" value="P-loop containing nucleotide triphosphate hydrolases"/>
    <property type="match status" value="1"/>
</dbReference>
<dbReference type="SMART" id="SM00382">
    <property type="entry name" value="AAA"/>
    <property type="match status" value="1"/>
</dbReference>
<evidence type="ECO:0000313" key="7">
    <source>
        <dbReference type="Proteomes" id="UP001162162"/>
    </source>
</evidence>
<sequence length="716" mass="77610">MTQRLQHLTATSEKKESELQELRQAMDALRAQSIQAGIGANLARQPSSDSVSSLSSACSVDKHEKKKKKGWLRSSFTKAFSRNAKVTKVQCQTGEGAETGAPAQPSAPSGRRLRHRRRPGGRRAAEAAQGEGPRADRHPVGGPQLRPPAGEPQGHRHEDEGQYFSEMLNLKHNNERLQRMVSGTTNMPTDLADARSTGSIDALSDLIPTEDPTPDVETDGKRVAISVYLGQPQSFEKVKYRAGGLLNIKSVTVKWYYIEHYGYDGICDNATTEISIAHTNIGASTSWAQLDNAVRRAFKQYVARLDPGGGLGLGSDAIASYKLGEAERKPDSGPPDLLPVGYAVGRVTTLHVVLQPVAALAFEALIPKGVAQRLVSLLAEHRRLVLCGAPGTGKTHLATRLAEFHAQSLGRDPAEAVATFNVDNKSGKELRQYLSHLSEQAAAGDNSVLPCVVVLDNLHKAGPLADALGSLPRNLPCLLGTMAQSACSATSLQLQHGFRWVLVAPHMEPARGLLGRVLRRRLATLELEQGPQPELAAILGWLPRVWQHLNAFLETHSSGDVAIGPRLFLMFQNRYSLTTTKKNTTIVVLWSWTLPEPGSLTFGTTPWPPYLREAAREGLQLYGRRAPWSDPTQFILDTYPWPGAPPQGLTTISAKDVGLESGQTAQAENEGDPLLNMLMRLQEAANYSSPHSNDSDCNSLDSNMTHGSNVGTESVS</sequence>
<feature type="region of interest" description="Disordered" evidence="4">
    <location>
        <begin position="42"/>
        <end position="69"/>
    </location>
</feature>
<dbReference type="Proteomes" id="UP001162162">
    <property type="component" value="Unassembled WGS sequence"/>
</dbReference>
<dbReference type="Pfam" id="PF00004">
    <property type="entry name" value="AAA"/>
    <property type="match status" value="1"/>
</dbReference>
<dbReference type="SUPFAM" id="SSF52540">
    <property type="entry name" value="P-loop containing nucleoside triphosphate hydrolases"/>
    <property type="match status" value="1"/>
</dbReference>
<dbReference type="EMBL" id="JAPWTK010000096">
    <property type="protein sequence ID" value="KAJ8950718.1"/>
    <property type="molecule type" value="Genomic_DNA"/>
</dbReference>
<evidence type="ECO:0000256" key="3">
    <source>
        <dbReference type="SAM" id="Coils"/>
    </source>
</evidence>
<accession>A0AAV8YHN4</accession>
<dbReference type="FunFam" id="3.40.50.300:FF:003050">
    <property type="entry name" value="AAA protein"/>
    <property type="match status" value="1"/>
</dbReference>
<evidence type="ECO:0000313" key="6">
    <source>
        <dbReference type="EMBL" id="KAJ8950718.1"/>
    </source>
</evidence>
<comment type="caution">
    <text evidence="6">The sequence shown here is derived from an EMBL/GenBank/DDBJ whole genome shotgun (WGS) entry which is preliminary data.</text>
</comment>
<evidence type="ECO:0000256" key="4">
    <source>
        <dbReference type="SAM" id="MobiDB-lite"/>
    </source>
</evidence>
<keyword evidence="2 3" id="KW-0175">Coiled coil</keyword>
<dbReference type="InterPro" id="IPR003593">
    <property type="entry name" value="AAA+_ATPase"/>
</dbReference>
<feature type="coiled-coil region" evidence="3">
    <location>
        <begin position="5"/>
        <end position="32"/>
    </location>
</feature>
<proteinExistence type="inferred from homology"/>
<evidence type="ECO:0000256" key="2">
    <source>
        <dbReference type="ARBA" id="ARBA00023054"/>
    </source>
</evidence>
<feature type="domain" description="AAA+ ATPase" evidence="5">
    <location>
        <begin position="380"/>
        <end position="528"/>
    </location>
</feature>
<dbReference type="InterPro" id="IPR039041">
    <property type="entry name" value="Nav/unc-53"/>
</dbReference>
<feature type="compositionally biased region" description="Polar residues" evidence="4">
    <location>
        <begin position="704"/>
        <end position="716"/>
    </location>
</feature>
<dbReference type="InterPro" id="IPR057568">
    <property type="entry name" value="CortBP2_NAV1-like_AAA_lid"/>
</dbReference>
<feature type="compositionally biased region" description="Basic residues" evidence="4">
    <location>
        <begin position="111"/>
        <end position="121"/>
    </location>
</feature>
<dbReference type="Pfam" id="PF23092">
    <property type="entry name" value="Ubiquitin_6"/>
    <property type="match status" value="1"/>
</dbReference>
<dbReference type="GO" id="GO:0005524">
    <property type="term" value="F:ATP binding"/>
    <property type="evidence" value="ECO:0007669"/>
    <property type="project" value="InterPro"/>
</dbReference>
<reference evidence="6" key="1">
    <citation type="journal article" date="2023" name="Insect Mol. Biol.">
        <title>Genome sequencing provides insights into the evolution of gene families encoding plant cell wall-degrading enzymes in longhorned beetles.</title>
        <authorList>
            <person name="Shin N.R."/>
            <person name="Okamura Y."/>
            <person name="Kirsch R."/>
            <person name="Pauchet Y."/>
        </authorList>
    </citation>
    <scope>NUCLEOTIDE SEQUENCE</scope>
    <source>
        <strain evidence="6">AMC_N1</strain>
    </source>
</reference>
<keyword evidence="7" id="KW-1185">Reference proteome</keyword>
<dbReference type="PANTHER" id="PTHR12784">
    <property type="entry name" value="STEERIN"/>
    <property type="match status" value="1"/>
</dbReference>
<dbReference type="InterPro" id="IPR027417">
    <property type="entry name" value="P-loop_NTPase"/>
</dbReference>
<dbReference type="GO" id="GO:0016887">
    <property type="term" value="F:ATP hydrolysis activity"/>
    <property type="evidence" value="ECO:0007669"/>
    <property type="project" value="InterPro"/>
</dbReference>
<dbReference type="Pfam" id="PF25408">
    <property type="entry name" value="AAA_lid_NAV1"/>
    <property type="match status" value="2"/>
</dbReference>
<organism evidence="6 7">
    <name type="scientific">Aromia moschata</name>
    <dbReference type="NCBI Taxonomy" id="1265417"/>
    <lineage>
        <taxon>Eukaryota</taxon>
        <taxon>Metazoa</taxon>
        <taxon>Ecdysozoa</taxon>
        <taxon>Arthropoda</taxon>
        <taxon>Hexapoda</taxon>
        <taxon>Insecta</taxon>
        <taxon>Pterygota</taxon>
        <taxon>Neoptera</taxon>
        <taxon>Endopterygota</taxon>
        <taxon>Coleoptera</taxon>
        <taxon>Polyphaga</taxon>
        <taxon>Cucujiformia</taxon>
        <taxon>Chrysomeloidea</taxon>
        <taxon>Cerambycidae</taxon>
        <taxon>Cerambycinae</taxon>
        <taxon>Callichromatini</taxon>
        <taxon>Aromia</taxon>
    </lineage>
</organism>
<dbReference type="PANTHER" id="PTHR12784:SF28">
    <property type="entry name" value="PROTEIN SICKIE"/>
    <property type="match status" value="1"/>
</dbReference>
<feature type="compositionally biased region" description="Low complexity" evidence="4">
    <location>
        <begin position="47"/>
        <end position="59"/>
    </location>
</feature>
<gene>
    <name evidence="6" type="ORF">NQ318_012799</name>
</gene>
<dbReference type="InterPro" id="IPR057126">
    <property type="entry name" value="NAV1-like_ubiquitin-like"/>
</dbReference>